<organism evidence="4 5">
    <name type="scientific">Rhodoferax koreensis</name>
    <dbReference type="NCBI Taxonomy" id="1842727"/>
    <lineage>
        <taxon>Bacteria</taxon>
        <taxon>Pseudomonadati</taxon>
        <taxon>Pseudomonadota</taxon>
        <taxon>Betaproteobacteria</taxon>
        <taxon>Burkholderiales</taxon>
        <taxon>Comamonadaceae</taxon>
        <taxon>Rhodoferax</taxon>
    </lineage>
</organism>
<accession>A0A1P8JQU6</accession>
<dbReference type="PANTHER" id="PTHR48081:SF6">
    <property type="entry name" value="PEPTIDASE S9 PROLYL OLIGOPEPTIDASE CATALYTIC DOMAIN-CONTAINING PROTEIN"/>
    <property type="match status" value="1"/>
</dbReference>
<proteinExistence type="predicted"/>
<dbReference type="InterPro" id="IPR050300">
    <property type="entry name" value="GDXG_lipolytic_enzyme"/>
</dbReference>
<dbReference type="SUPFAM" id="SSF53474">
    <property type="entry name" value="alpha/beta-Hydrolases"/>
    <property type="match status" value="1"/>
</dbReference>
<evidence type="ECO:0000259" key="3">
    <source>
        <dbReference type="Pfam" id="PF20434"/>
    </source>
</evidence>
<gene>
    <name evidence="4" type="ORF">RD110_02035</name>
</gene>
<dbReference type="KEGG" id="rhy:RD110_02035"/>
<reference evidence="4 5" key="1">
    <citation type="submission" date="2017-01" db="EMBL/GenBank/DDBJ databases">
        <authorList>
            <person name="Mah S.A."/>
            <person name="Swanson W.J."/>
            <person name="Moy G.W."/>
            <person name="Vacquier V.D."/>
        </authorList>
    </citation>
    <scope>NUCLEOTIDE SEQUENCE [LARGE SCALE GENOMIC DNA]</scope>
    <source>
        <strain evidence="4 5">DCY110</strain>
    </source>
</reference>
<keyword evidence="1" id="KW-0378">Hydrolase</keyword>
<feature type="region of interest" description="Disordered" evidence="2">
    <location>
        <begin position="52"/>
        <end position="74"/>
    </location>
</feature>
<name>A0A1P8JQU6_9BURK</name>
<dbReference type="EMBL" id="CP019236">
    <property type="protein sequence ID" value="APW36137.1"/>
    <property type="molecule type" value="Genomic_DNA"/>
</dbReference>
<dbReference type="GO" id="GO:0016787">
    <property type="term" value="F:hydrolase activity"/>
    <property type="evidence" value="ECO:0007669"/>
    <property type="project" value="UniProtKB-KW"/>
</dbReference>
<evidence type="ECO:0000313" key="5">
    <source>
        <dbReference type="Proteomes" id="UP000186609"/>
    </source>
</evidence>
<dbReference type="InterPro" id="IPR029058">
    <property type="entry name" value="AB_hydrolase_fold"/>
</dbReference>
<dbReference type="Gene3D" id="3.40.50.1820">
    <property type="entry name" value="alpha/beta hydrolase"/>
    <property type="match status" value="1"/>
</dbReference>
<dbReference type="STRING" id="1842727.RD110_02035"/>
<sequence>MGADHQGDGHQAGLSAAVAGRRLVLKTFAGLAVAKGLPVWAQDAQMLETIPLWPGTPPDGPGPSGPEATSAKGSVTRVVEPRLRVYLPAQSNGCAMLVIAGGGYAHIECGHESTPAARWLQAQGVTAFELVYRLPREGWAQPLVPLQDGQRAMRLIRAGAQSFGIDAARIGVLGFSAGAHLAGMTAVAPDAPRYAPVDAADAVSARPDCAALIYPVLTMLPPFDHTHARRELLGARRSAAAGEALSVEMLVTPAAPPMFLAQAVDDTVSPVDNSLRMFAALRQAKVAAALHLFTTGQHGWGMGPPGSEVAAWPGLFATWAGQHRWWR</sequence>
<dbReference type="Pfam" id="PF20434">
    <property type="entry name" value="BD-FAE"/>
    <property type="match status" value="1"/>
</dbReference>
<dbReference type="InterPro" id="IPR049492">
    <property type="entry name" value="BD-FAE-like_dom"/>
</dbReference>
<feature type="compositionally biased region" description="Pro residues" evidence="2">
    <location>
        <begin position="54"/>
        <end position="64"/>
    </location>
</feature>
<keyword evidence="5" id="KW-1185">Reference proteome</keyword>
<dbReference type="AlphaFoldDB" id="A0A1P8JQU6"/>
<dbReference type="PANTHER" id="PTHR48081">
    <property type="entry name" value="AB HYDROLASE SUPERFAMILY PROTEIN C4A8.06C"/>
    <property type="match status" value="1"/>
</dbReference>
<evidence type="ECO:0000313" key="4">
    <source>
        <dbReference type="EMBL" id="APW36137.1"/>
    </source>
</evidence>
<feature type="domain" description="BD-FAE-like" evidence="3">
    <location>
        <begin position="84"/>
        <end position="280"/>
    </location>
</feature>
<evidence type="ECO:0000256" key="2">
    <source>
        <dbReference type="SAM" id="MobiDB-lite"/>
    </source>
</evidence>
<dbReference type="Proteomes" id="UP000186609">
    <property type="component" value="Chromosome"/>
</dbReference>
<protein>
    <recommendedName>
        <fullName evidence="3">BD-FAE-like domain-containing protein</fullName>
    </recommendedName>
</protein>
<evidence type="ECO:0000256" key="1">
    <source>
        <dbReference type="ARBA" id="ARBA00022801"/>
    </source>
</evidence>